<keyword evidence="4" id="KW-1185">Reference proteome</keyword>
<accession>A0A251WWR1</accession>
<evidence type="ECO:0000256" key="1">
    <source>
        <dbReference type="SAM" id="Coils"/>
    </source>
</evidence>
<organism evidence="3 4">
    <name type="scientific">Marivivens niveibacter</name>
    <dbReference type="NCBI Taxonomy" id="1930667"/>
    <lineage>
        <taxon>Bacteria</taxon>
        <taxon>Pseudomonadati</taxon>
        <taxon>Pseudomonadota</taxon>
        <taxon>Alphaproteobacteria</taxon>
        <taxon>Rhodobacterales</taxon>
        <taxon>Paracoccaceae</taxon>
        <taxon>Marivivens group</taxon>
        <taxon>Marivivens</taxon>
    </lineage>
</organism>
<reference evidence="3 4" key="1">
    <citation type="submission" date="2016-12" db="EMBL/GenBank/DDBJ databases">
        <title>The draft genome sequence of HSLHS2.</title>
        <authorList>
            <person name="Hu D."/>
            <person name="Wang L."/>
            <person name="Shao Z."/>
        </authorList>
    </citation>
    <scope>NUCLEOTIDE SEQUENCE [LARGE SCALE GENOMIC DNA]</scope>
    <source>
        <strain evidence="3">MCCC 1A06712</strain>
    </source>
</reference>
<dbReference type="InterPro" id="IPR018633">
    <property type="entry name" value="DUF2357"/>
</dbReference>
<feature type="domain" description="DUF2357" evidence="2">
    <location>
        <begin position="137"/>
        <end position="288"/>
    </location>
</feature>
<sequence length="497" mass="57127">MMRYSRPWNGQEISQEQAFRPDDCLISECTSLSEAGAHSVLMSNGSGTQQSYLLQHPYPKRPIEHSPLRSGFFTRPRAGKEKDATPEALEAFQRMNEVVARVQELQEALDEPSKLWSNLQASWDKAEQEDEPRMAEIVRQARDLEKPLKELKQRIRRVLRRQTELTSLDRVQEMDRSSMVWLSRQPGNTIAERAGSSQRIMAVVRKENFDTLENRVLHAYSDLAANVGKEWIREHTRARGSERYRQVENFIKLCISLSRDLRELGIGIATSDVTPNYVLMEDKGYRRVREAWEKLLRREDAKDELWKWQAETWTDFSVLLLVLSIFEMPDTELIAQSPILFNDEAVKGVWYKQDRPIAVFWLKSINRVVEVMARPDRPGTLMYLSRAHVALRVSDPSDPSAYPHRVAVWTPHALRKLDLLGASEGAFRRLYDLQRLPSQTERIKHGLILTPAHGEAQTEDIEQSGLLVHAISLDGSGAPLANGRRAIRAFLTRDIWG</sequence>
<keyword evidence="1" id="KW-0175">Coiled coil</keyword>
<evidence type="ECO:0000313" key="3">
    <source>
        <dbReference type="EMBL" id="OUD08930.1"/>
    </source>
</evidence>
<dbReference type="EMBL" id="MSPP01000003">
    <property type="protein sequence ID" value="OUD08930.1"/>
    <property type="molecule type" value="Genomic_DNA"/>
</dbReference>
<comment type="caution">
    <text evidence="3">The sequence shown here is derived from an EMBL/GenBank/DDBJ whole genome shotgun (WGS) entry which is preliminary data.</text>
</comment>
<proteinExistence type="predicted"/>
<dbReference type="Pfam" id="PF09823">
    <property type="entry name" value="DUF2357"/>
    <property type="match status" value="1"/>
</dbReference>
<evidence type="ECO:0000313" key="4">
    <source>
        <dbReference type="Proteomes" id="UP000194664"/>
    </source>
</evidence>
<feature type="coiled-coil region" evidence="1">
    <location>
        <begin position="134"/>
        <end position="168"/>
    </location>
</feature>
<dbReference type="OrthoDB" id="5417071at2"/>
<evidence type="ECO:0000259" key="2">
    <source>
        <dbReference type="Pfam" id="PF09823"/>
    </source>
</evidence>
<protein>
    <recommendedName>
        <fullName evidence="2">DUF2357 domain-containing protein</fullName>
    </recommendedName>
</protein>
<dbReference type="RefSeq" id="WP_086451415.1">
    <property type="nucleotide sequence ID" value="NZ_MSPP01000003.1"/>
</dbReference>
<dbReference type="AlphaFoldDB" id="A0A251WWR1"/>
<dbReference type="Proteomes" id="UP000194664">
    <property type="component" value="Unassembled WGS sequence"/>
</dbReference>
<gene>
    <name evidence="3" type="ORF">BVC71_09430</name>
</gene>
<name>A0A251WWR1_9RHOB</name>